<dbReference type="GO" id="GO:0005829">
    <property type="term" value="C:cytosol"/>
    <property type="evidence" value="ECO:0007669"/>
    <property type="project" value="TreeGrafter"/>
</dbReference>
<accession>A0AAW1IY07</accession>
<feature type="region of interest" description="Disordered" evidence="4">
    <location>
        <begin position="186"/>
        <end position="261"/>
    </location>
</feature>
<dbReference type="InterPro" id="IPR018222">
    <property type="entry name" value="Nuclear_transport_factor_2_euk"/>
</dbReference>
<dbReference type="PANTHER" id="PTHR10693:SF20">
    <property type="entry name" value="AT27578P"/>
    <property type="match status" value="1"/>
</dbReference>
<dbReference type="GO" id="GO:0010494">
    <property type="term" value="C:cytoplasmic stress granule"/>
    <property type="evidence" value="ECO:0007669"/>
    <property type="project" value="UniProtKB-SubCell"/>
</dbReference>
<name>A0AAW1IY07_POPJA</name>
<dbReference type="CDD" id="cd00780">
    <property type="entry name" value="NTF2"/>
    <property type="match status" value="1"/>
</dbReference>
<dbReference type="GO" id="GO:1990904">
    <property type="term" value="C:ribonucleoprotein complex"/>
    <property type="evidence" value="ECO:0007669"/>
    <property type="project" value="TreeGrafter"/>
</dbReference>
<dbReference type="SMART" id="SM00360">
    <property type="entry name" value="RRM"/>
    <property type="match status" value="1"/>
</dbReference>
<sequence length="684" mass="74867">MSINLEPTFLLKALWVVYTRGFAAFLEFHFSESCCALFKYLQLSFNVFSSTLIPTCEGHRMVMEAPPSPDSVGREFVRQYYTLLNKAPAHLHRFYNNQSSFVHGGLDPPNRETSPMIGQKQIHQKIQQLNFRDCHAKIAQVDAQATLGNGPMRRFTQTFVLAAQSPKKYYVHNDIFRYQDEIISEEDCEPESRSDVEDEISQERPEISQERPTLGDMPPINQQPEPPYYSPNAAPIQGTMPQVPPPHHHAQPPQHVLPPQPQPVPVPTVNGAIHPDEMNVMPQADFAAAQVSPHVTSTQPAPVMGTPLSNLQPAMAQIPIVVPISVDERPQQQQPIDEGAGDAPSENIYPDEPIPDDPQEVVPEPAAISNEPKTYATLLKSSNTVSNFSGSSQISTMSVQQQPSTSPPPSSNHFDSREMTPNQAPNSALPLGQRNSLNRNNNARGNQVRPPRQDSNSLNRNNNARGNQVRPPRQDSRGGPGRLSLNEDGGPGRLSLNEDDGRRLQGTAHGDNFQLFLGNLPHFATEEELREIFSEFGQIVDLRIHSKPNNKTGQPGRAPPNYGFITYETQQGVQNCLAAKPHFFPKNERNGHQLNVEEKKTKDRPFGSGGGGGGRPGGDNNGGPRPRDNGQRRSGPGGTGVNRGGGVGGPGIPGGQGNRPNSFNRGGGGGPPNRGPNNTYNNRR</sequence>
<dbReference type="InterPro" id="IPR012677">
    <property type="entry name" value="Nucleotide-bd_a/b_plait_sf"/>
</dbReference>
<dbReference type="SUPFAM" id="SSF54427">
    <property type="entry name" value="NTF2-like"/>
    <property type="match status" value="1"/>
</dbReference>
<dbReference type="AlphaFoldDB" id="A0AAW1IY07"/>
<reference evidence="7 8" key="1">
    <citation type="journal article" date="2024" name="BMC Genomics">
        <title>De novo assembly and annotation of Popillia japonica's genome with initial clues to its potential as an invasive pest.</title>
        <authorList>
            <person name="Cucini C."/>
            <person name="Boschi S."/>
            <person name="Funari R."/>
            <person name="Cardaioli E."/>
            <person name="Iannotti N."/>
            <person name="Marturano G."/>
            <person name="Paoli F."/>
            <person name="Bruttini M."/>
            <person name="Carapelli A."/>
            <person name="Frati F."/>
            <person name="Nardi F."/>
        </authorList>
    </citation>
    <scope>NUCLEOTIDE SEQUENCE [LARGE SCALE GENOMIC DNA]</scope>
    <source>
        <strain evidence="7">DMR45628</strain>
    </source>
</reference>
<dbReference type="Gene3D" id="3.10.450.50">
    <property type="match status" value="1"/>
</dbReference>
<gene>
    <name evidence="7" type="ORF">QE152_g33217</name>
</gene>
<dbReference type="Pfam" id="PF02136">
    <property type="entry name" value="NTF2"/>
    <property type="match status" value="1"/>
</dbReference>
<dbReference type="InterPro" id="IPR039539">
    <property type="entry name" value="Ras_GTPase_bind_prot"/>
</dbReference>
<dbReference type="EMBL" id="JASPKY010000498">
    <property type="protein sequence ID" value="KAK9694937.1"/>
    <property type="molecule type" value="Genomic_DNA"/>
</dbReference>
<dbReference type="GO" id="GO:0003729">
    <property type="term" value="F:mRNA binding"/>
    <property type="evidence" value="ECO:0007669"/>
    <property type="project" value="TreeGrafter"/>
</dbReference>
<dbReference type="Pfam" id="PF00076">
    <property type="entry name" value="RRM_1"/>
    <property type="match status" value="1"/>
</dbReference>
<organism evidence="7 8">
    <name type="scientific">Popillia japonica</name>
    <name type="common">Japanese beetle</name>
    <dbReference type="NCBI Taxonomy" id="7064"/>
    <lineage>
        <taxon>Eukaryota</taxon>
        <taxon>Metazoa</taxon>
        <taxon>Ecdysozoa</taxon>
        <taxon>Arthropoda</taxon>
        <taxon>Hexapoda</taxon>
        <taxon>Insecta</taxon>
        <taxon>Pterygota</taxon>
        <taxon>Neoptera</taxon>
        <taxon>Endopterygota</taxon>
        <taxon>Coleoptera</taxon>
        <taxon>Polyphaga</taxon>
        <taxon>Scarabaeiformia</taxon>
        <taxon>Scarabaeidae</taxon>
        <taxon>Rutelinae</taxon>
        <taxon>Popillia</taxon>
    </lineage>
</organism>
<dbReference type="InterPro" id="IPR000504">
    <property type="entry name" value="RRM_dom"/>
</dbReference>
<dbReference type="SUPFAM" id="SSF54928">
    <property type="entry name" value="RNA-binding domain, RBD"/>
    <property type="match status" value="1"/>
</dbReference>
<feature type="domain" description="RRM" evidence="5">
    <location>
        <begin position="513"/>
        <end position="601"/>
    </location>
</feature>
<dbReference type="Gene3D" id="3.30.70.330">
    <property type="match status" value="1"/>
</dbReference>
<feature type="compositionally biased region" description="Basic and acidic residues" evidence="4">
    <location>
        <begin position="190"/>
        <end position="209"/>
    </location>
</feature>
<dbReference type="InterPro" id="IPR032710">
    <property type="entry name" value="NTF2-like_dom_sf"/>
</dbReference>
<feature type="compositionally biased region" description="Low complexity" evidence="4">
    <location>
        <begin position="434"/>
        <end position="467"/>
    </location>
</feature>
<comment type="subcellular location">
    <subcellularLocation>
        <location evidence="1">Cytoplasm</location>
        <location evidence="1">Stress granule</location>
    </subcellularLocation>
</comment>
<evidence type="ECO:0000256" key="1">
    <source>
        <dbReference type="ARBA" id="ARBA00004210"/>
    </source>
</evidence>
<keyword evidence="2 3" id="KW-0694">RNA-binding</keyword>
<feature type="compositionally biased region" description="Low complexity" evidence="4">
    <location>
        <begin position="381"/>
        <end position="404"/>
    </location>
</feature>
<proteinExistence type="predicted"/>
<evidence type="ECO:0000259" key="6">
    <source>
        <dbReference type="PROSITE" id="PS50177"/>
    </source>
</evidence>
<keyword evidence="8" id="KW-1185">Reference proteome</keyword>
<evidence type="ECO:0000256" key="2">
    <source>
        <dbReference type="ARBA" id="ARBA00022884"/>
    </source>
</evidence>
<feature type="compositionally biased region" description="Basic and acidic residues" evidence="4">
    <location>
        <begin position="585"/>
        <end position="605"/>
    </location>
</feature>
<protein>
    <submittedName>
        <fullName evidence="7">RNA recognition motif</fullName>
    </submittedName>
</protein>
<feature type="compositionally biased region" description="Gly residues" evidence="4">
    <location>
        <begin position="607"/>
        <end position="621"/>
    </location>
</feature>
<feature type="compositionally biased region" description="Low complexity" evidence="4">
    <location>
        <begin position="675"/>
        <end position="684"/>
    </location>
</feature>
<feature type="domain" description="NTF2" evidence="6">
    <location>
        <begin position="72"/>
        <end position="178"/>
    </location>
</feature>
<dbReference type="PROSITE" id="PS50177">
    <property type="entry name" value="NTF2_DOMAIN"/>
    <property type="match status" value="1"/>
</dbReference>
<dbReference type="Proteomes" id="UP001458880">
    <property type="component" value="Unassembled WGS sequence"/>
</dbReference>
<evidence type="ECO:0000313" key="7">
    <source>
        <dbReference type="EMBL" id="KAK9694937.1"/>
    </source>
</evidence>
<evidence type="ECO:0000313" key="8">
    <source>
        <dbReference type="Proteomes" id="UP001458880"/>
    </source>
</evidence>
<dbReference type="PANTHER" id="PTHR10693">
    <property type="entry name" value="RAS GTPASE-ACTIVATING PROTEIN-BINDING PROTEIN"/>
    <property type="match status" value="1"/>
</dbReference>
<evidence type="ECO:0000256" key="4">
    <source>
        <dbReference type="SAM" id="MobiDB-lite"/>
    </source>
</evidence>
<feature type="region of interest" description="Disordered" evidence="4">
    <location>
        <begin position="328"/>
        <end position="507"/>
    </location>
</feature>
<dbReference type="InterPro" id="IPR002075">
    <property type="entry name" value="NTF2_dom"/>
</dbReference>
<evidence type="ECO:0000259" key="5">
    <source>
        <dbReference type="PROSITE" id="PS50102"/>
    </source>
</evidence>
<comment type="caution">
    <text evidence="7">The sequence shown here is derived from an EMBL/GenBank/DDBJ whole genome shotgun (WGS) entry which is preliminary data.</text>
</comment>
<dbReference type="PROSITE" id="PS50102">
    <property type="entry name" value="RRM"/>
    <property type="match status" value="1"/>
</dbReference>
<feature type="region of interest" description="Disordered" evidence="4">
    <location>
        <begin position="583"/>
        <end position="684"/>
    </location>
</feature>
<evidence type="ECO:0000256" key="3">
    <source>
        <dbReference type="PROSITE-ProRule" id="PRU00176"/>
    </source>
</evidence>
<dbReference type="InterPro" id="IPR035979">
    <property type="entry name" value="RBD_domain_sf"/>
</dbReference>
<feature type="compositionally biased region" description="Gly residues" evidence="4">
    <location>
        <begin position="635"/>
        <end position="657"/>
    </location>
</feature>